<dbReference type="Proteomes" id="UP000654345">
    <property type="component" value="Unassembled WGS sequence"/>
</dbReference>
<dbReference type="EMBL" id="BNJG01000002">
    <property type="protein sequence ID" value="GHO56512.1"/>
    <property type="molecule type" value="Genomic_DNA"/>
</dbReference>
<dbReference type="PANTHER" id="PTHR42732">
    <property type="entry name" value="BETA-GALACTOSIDASE"/>
    <property type="match status" value="1"/>
</dbReference>
<dbReference type="PRINTS" id="PR00132">
    <property type="entry name" value="GLHYDRLASE2"/>
</dbReference>
<dbReference type="InterPro" id="IPR032311">
    <property type="entry name" value="DUF4982"/>
</dbReference>
<dbReference type="RefSeq" id="WP_201372996.1">
    <property type="nucleotide sequence ID" value="NZ_BNJG01000002.1"/>
</dbReference>
<dbReference type="InterPro" id="IPR006101">
    <property type="entry name" value="Glyco_hydro_2"/>
</dbReference>
<dbReference type="Pfam" id="PF16355">
    <property type="entry name" value="DUF4982"/>
    <property type="match status" value="1"/>
</dbReference>
<comment type="caution">
    <text evidence="8">The sequence shown here is derived from an EMBL/GenBank/DDBJ whole genome shotgun (WGS) entry which is preliminary data.</text>
</comment>
<dbReference type="InterPro" id="IPR006102">
    <property type="entry name" value="Ig-like_GH2"/>
</dbReference>
<accession>A0ABQ3UV15</accession>
<evidence type="ECO:0000256" key="4">
    <source>
        <dbReference type="SAM" id="MobiDB-lite"/>
    </source>
</evidence>
<name>A0ABQ3UV15_9CHLR</name>
<protein>
    <submittedName>
        <fullName evidence="8">Beta-galactosidase</fullName>
    </submittedName>
</protein>
<evidence type="ECO:0000256" key="1">
    <source>
        <dbReference type="ARBA" id="ARBA00007401"/>
    </source>
</evidence>
<evidence type="ECO:0000259" key="7">
    <source>
        <dbReference type="Pfam" id="PF16355"/>
    </source>
</evidence>
<dbReference type="Gene3D" id="2.60.40.10">
    <property type="entry name" value="Immunoglobulins"/>
    <property type="match status" value="2"/>
</dbReference>
<feature type="domain" description="Glycoside hydrolase family 2 immunoglobulin-like beta-sandwich" evidence="5">
    <location>
        <begin position="165"/>
        <end position="265"/>
    </location>
</feature>
<comment type="similarity">
    <text evidence="1">Belongs to the glycosyl hydrolase 2 family.</text>
</comment>
<evidence type="ECO:0000256" key="2">
    <source>
        <dbReference type="ARBA" id="ARBA00022801"/>
    </source>
</evidence>
<keyword evidence="9" id="KW-1185">Reference proteome</keyword>
<keyword evidence="3" id="KW-0326">Glycosidase</keyword>
<dbReference type="InterPro" id="IPR036156">
    <property type="entry name" value="Beta-gal/glucu_dom_sf"/>
</dbReference>
<dbReference type="InterPro" id="IPR051913">
    <property type="entry name" value="GH2_Domain-Containing"/>
</dbReference>
<dbReference type="Pfam" id="PF00703">
    <property type="entry name" value="Glyco_hydro_2"/>
    <property type="match status" value="1"/>
</dbReference>
<evidence type="ECO:0000259" key="5">
    <source>
        <dbReference type="Pfam" id="PF00703"/>
    </source>
</evidence>
<dbReference type="InterPro" id="IPR008979">
    <property type="entry name" value="Galactose-bd-like_sf"/>
</dbReference>
<evidence type="ECO:0000256" key="3">
    <source>
        <dbReference type="ARBA" id="ARBA00023295"/>
    </source>
</evidence>
<dbReference type="Pfam" id="PF02836">
    <property type="entry name" value="Glyco_hydro_2_C"/>
    <property type="match status" value="1"/>
</dbReference>
<dbReference type="SUPFAM" id="SSF51445">
    <property type="entry name" value="(Trans)glycosidases"/>
    <property type="match status" value="1"/>
</dbReference>
<dbReference type="SUPFAM" id="SSF49303">
    <property type="entry name" value="beta-Galactosidase/glucuronidase domain"/>
    <property type="match status" value="1"/>
</dbReference>
<dbReference type="InterPro" id="IPR013783">
    <property type="entry name" value="Ig-like_fold"/>
</dbReference>
<dbReference type="SUPFAM" id="SSF49785">
    <property type="entry name" value="Galactose-binding domain-like"/>
    <property type="match status" value="1"/>
</dbReference>
<evidence type="ECO:0000313" key="8">
    <source>
        <dbReference type="EMBL" id="GHO56512.1"/>
    </source>
</evidence>
<proteinExistence type="inferred from homology"/>
<dbReference type="Gene3D" id="2.60.120.260">
    <property type="entry name" value="Galactose-binding domain-like"/>
    <property type="match status" value="1"/>
</dbReference>
<dbReference type="InterPro" id="IPR017853">
    <property type="entry name" value="GH"/>
</dbReference>
<feature type="domain" description="DUF4982" evidence="7">
    <location>
        <begin position="613"/>
        <end position="672"/>
    </location>
</feature>
<dbReference type="InterPro" id="IPR006103">
    <property type="entry name" value="Glyco_hydro_2_cat"/>
</dbReference>
<sequence>MRHQAARCINEAWRFHLGDLLPSDVMRAEGQTWSGVTLPHSWNALDALTVEEAYHYTRAVGWYVREFESPAAGQRLWVEFEAASQRASTWCDGVCLGKHAGGYTAFTVELPRQPQESMPGESLTLALRVDNLPDPDLIPSDMSDFFLYGGLTRNAWCYTTGLRRLASLRCETEVSMESATLTIRGELDAPPPRALRLSARLLSPQGELLSTIEGPVTTESFELPAYIIKQPQLWSPGQAVLYTVEVMLLDGEEAWDVVTERIGLRFFDFPKGGPFLLNREPLRLHGTHRHEDWAGYASAVPDTLSRQELRLIKEAGFNFVRLGHYPQARAVLEACDELGLLVWDELPWCRGGIGGEHFRAQTQAMLEEMIEQHYNHPSIVMWGLGNELDWESEHPDSSDEKVCAFLQTLHYFAHARDPQRLTALRRFEPGASIVDVYSPSIWSGWYRGRYEDYEAALNEALARHPRMLHIEWGGDSHYARYSAGEHINAEIDQESDHAERPGIATGVGGPARGSRDSDWSESYILDLMEWHLQVQLRTPRLVGNAQWAFKDFGTPLRPENPIPYVNQKGLLDRAGRPKALYYLFQSYLATTPMCFIEAPTWAIRTGQRDALQRVRIYSNCPQVTLFVNGRDCGERRRDGMAFPAAGLVWHVPLRLGANELRAVGLAVDGQCVEHTISVEYHEAATGPGAAFQWQIQPAKTVGGEEGQQVTIQLVDEDGHPLIEDRRRVSFELSGAGRLLACLGIAGGSSVIELANGRASITVLAKEATTLLVRADQLPETLIPIEPGDR</sequence>
<evidence type="ECO:0000259" key="6">
    <source>
        <dbReference type="Pfam" id="PF02836"/>
    </source>
</evidence>
<dbReference type="PANTHER" id="PTHR42732:SF1">
    <property type="entry name" value="BETA-MANNOSIDASE"/>
    <property type="match status" value="1"/>
</dbReference>
<reference evidence="8 9" key="1">
    <citation type="journal article" date="2021" name="Int. J. Syst. Evol. Microbiol.">
        <title>Reticulibacter mediterranei gen. nov., sp. nov., within the new family Reticulibacteraceae fam. nov., and Ktedonospora formicarum gen. nov., sp. nov., Ktedonobacter robiniae sp. nov., Dictyobacter formicarum sp. nov. and Dictyobacter arantiisoli sp. nov., belonging to the class Ktedonobacteria.</title>
        <authorList>
            <person name="Yabe S."/>
            <person name="Zheng Y."/>
            <person name="Wang C.M."/>
            <person name="Sakai Y."/>
            <person name="Abe K."/>
            <person name="Yokota A."/>
            <person name="Donadio S."/>
            <person name="Cavaletti L."/>
            <person name="Monciardini P."/>
        </authorList>
    </citation>
    <scope>NUCLEOTIDE SEQUENCE [LARGE SCALE GENOMIC DNA]</scope>
    <source>
        <strain evidence="8 9">SOSP1-30</strain>
    </source>
</reference>
<gene>
    <name evidence="8" type="ORF">KSB_49870</name>
</gene>
<organism evidence="8 9">
    <name type="scientific">Ktedonobacter robiniae</name>
    <dbReference type="NCBI Taxonomy" id="2778365"/>
    <lineage>
        <taxon>Bacteria</taxon>
        <taxon>Bacillati</taxon>
        <taxon>Chloroflexota</taxon>
        <taxon>Ktedonobacteria</taxon>
        <taxon>Ktedonobacterales</taxon>
        <taxon>Ktedonobacteraceae</taxon>
        <taxon>Ktedonobacter</taxon>
    </lineage>
</organism>
<keyword evidence="2" id="KW-0378">Hydrolase</keyword>
<dbReference type="Gene3D" id="3.20.20.80">
    <property type="entry name" value="Glycosidases"/>
    <property type="match status" value="1"/>
</dbReference>
<feature type="domain" description="Glycoside hydrolase family 2 catalytic" evidence="6">
    <location>
        <begin position="272"/>
        <end position="454"/>
    </location>
</feature>
<feature type="region of interest" description="Disordered" evidence="4">
    <location>
        <begin position="494"/>
        <end position="515"/>
    </location>
</feature>
<evidence type="ECO:0000313" key="9">
    <source>
        <dbReference type="Proteomes" id="UP000654345"/>
    </source>
</evidence>